<evidence type="ECO:0000313" key="8">
    <source>
        <dbReference type="Proteomes" id="UP001652627"/>
    </source>
</evidence>
<feature type="signal peptide" evidence="6">
    <location>
        <begin position="1"/>
        <end position="16"/>
    </location>
</feature>
<protein>
    <submittedName>
        <fullName evidence="9">Transmembrane protease serine 9-like</fullName>
    </submittedName>
</protein>
<dbReference type="InterPro" id="IPR009003">
    <property type="entry name" value="Peptidase_S1_PA"/>
</dbReference>
<feature type="chain" id="PRO_5046332967" evidence="6">
    <location>
        <begin position="17"/>
        <end position="537"/>
    </location>
</feature>
<dbReference type="RefSeq" id="XP_067172884.1">
    <property type="nucleotide sequence ID" value="XM_067316783.1"/>
</dbReference>
<dbReference type="Pfam" id="PF00089">
    <property type="entry name" value="Trypsin"/>
    <property type="match status" value="2"/>
</dbReference>
<keyword evidence="3 5" id="KW-0720">Serine protease</keyword>
<feature type="domain" description="Peptidase S1" evidence="7">
    <location>
        <begin position="21"/>
        <end position="245"/>
    </location>
</feature>
<dbReference type="GeneID" id="106494191"/>
<dbReference type="PROSITE" id="PS00135">
    <property type="entry name" value="TRYPSIN_SER"/>
    <property type="match status" value="2"/>
</dbReference>
<dbReference type="SMART" id="SM00020">
    <property type="entry name" value="Tryp_SPc"/>
    <property type="match status" value="2"/>
</dbReference>
<dbReference type="PROSITE" id="PS50240">
    <property type="entry name" value="TRYPSIN_DOM"/>
    <property type="match status" value="2"/>
</dbReference>
<evidence type="ECO:0000256" key="3">
    <source>
        <dbReference type="ARBA" id="ARBA00022825"/>
    </source>
</evidence>
<dbReference type="InterPro" id="IPR018114">
    <property type="entry name" value="TRYPSIN_HIS"/>
</dbReference>
<dbReference type="InterPro" id="IPR001314">
    <property type="entry name" value="Peptidase_S1A"/>
</dbReference>
<keyword evidence="2 5" id="KW-0378">Hydrolase</keyword>
<dbReference type="InterPro" id="IPR033116">
    <property type="entry name" value="TRYPSIN_SER"/>
</dbReference>
<keyword evidence="8" id="KW-1185">Reference proteome</keyword>
<dbReference type="PANTHER" id="PTHR24271">
    <property type="entry name" value="KALLIKREIN-RELATED"/>
    <property type="match status" value="1"/>
</dbReference>
<evidence type="ECO:0000256" key="4">
    <source>
        <dbReference type="ARBA" id="ARBA00023157"/>
    </source>
</evidence>
<organism evidence="8 9">
    <name type="scientific">Apteryx mantelli</name>
    <name type="common">North Island brown kiwi</name>
    <dbReference type="NCBI Taxonomy" id="2696672"/>
    <lineage>
        <taxon>Eukaryota</taxon>
        <taxon>Metazoa</taxon>
        <taxon>Chordata</taxon>
        <taxon>Craniata</taxon>
        <taxon>Vertebrata</taxon>
        <taxon>Euteleostomi</taxon>
        <taxon>Archelosauria</taxon>
        <taxon>Archosauria</taxon>
        <taxon>Dinosauria</taxon>
        <taxon>Saurischia</taxon>
        <taxon>Theropoda</taxon>
        <taxon>Coelurosauria</taxon>
        <taxon>Aves</taxon>
        <taxon>Palaeognathae</taxon>
        <taxon>Apterygiformes</taxon>
        <taxon>Apterygidae</taxon>
        <taxon>Apteryx</taxon>
    </lineage>
</organism>
<proteinExistence type="predicted"/>
<accession>A0ABM4G6Q1</accession>
<evidence type="ECO:0000259" key="7">
    <source>
        <dbReference type="PROSITE" id="PS50240"/>
    </source>
</evidence>
<name>A0ABM4G6Q1_9AVES</name>
<dbReference type="PROSITE" id="PS00134">
    <property type="entry name" value="TRYPSIN_HIS"/>
    <property type="match status" value="2"/>
</dbReference>
<evidence type="ECO:0000256" key="1">
    <source>
        <dbReference type="ARBA" id="ARBA00022670"/>
    </source>
</evidence>
<evidence type="ECO:0000256" key="5">
    <source>
        <dbReference type="RuleBase" id="RU363034"/>
    </source>
</evidence>
<dbReference type="SUPFAM" id="SSF50494">
    <property type="entry name" value="Trypsin-like serine proteases"/>
    <property type="match status" value="2"/>
</dbReference>
<dbReference type="InterPro" id="IPR001254">
    <property type="entry name" value="Trypsin_dom"/>
</dbReference>
<keyword evidence="1 5" id="KW-0645">Protease</keyword>
<evidence type="ECO:0000313" key="9">
    <source>
        <dbReference type="RefSeq" id="XP_067172884.1"/>
    </source>
</evidence>
<evidence type="ECO:0000256" key="2">
    <source>
        <dbReference type="ARBA" id="ARBA00022801"/>
    </source>
</evidence>
<keyword evidence="4" id="KW-1015">Disulfide bond</keyword>
<keyword evidence="6" id="KW-0732">Signal</keyword>
<evidence type="ECO:0000256" key="6">
    <source>
        <dbReference type="SAM" id="SignalP"/>
    </source>
</evidence>
<dbReference type="PRINTS" id="PR00722">
    <property type="entry name" value="CHYMOTRYPSIN"/>
</dbReference>
<dbReference type="Gene3D" id="2.40.10.10">
    <property type="entry name" value="Trypsin-like serine proteases"/>
    <property type="match status" value="4"/>
</dbReference>
<dbReference type="PANTHER" id="PTHR24271:SF47">
    <property type="entry name" value="KALLIKREIN-1"/>
    <property type="match status" value="1"/>
</dbReference>
<reference evidence="9" key="1">
    <citation type="submission" date="2025-08" db="UniProtKB">
        <authorList>
            <consortium name="RefSeq"/>
        </authorList>
    </citation>
    <scope>IDENTIFICATION</scope>
    <source>
        <tissue evidence="9">Blood</tissue>
    </source>
</reference>
<sequence length="537" mass="59105">MERLLPLLLLAAAVTGDENRIVGGQSCQKKSHPYQVVLLGPQKNIHCGGVLIDKFWVLTAAHCDTKSSIPIRMGDHSLKSKEGTEQCVNSAQAFVHPDYDPTSHDSDIMLLKLQKPAHFTDYVRPVALPKRCPPPNTECVVSGWGSTSSPEGYFPDILQCGVVYTMANEECTKLYHKGISRNMLCAGVSTGGTDSCQGDSGGPLVCREELQGIVSWGMQVCGRRGKPGVYTRVCEFTAWIQETIKRNSHRYHNALRNVQRYRNAPQNVQRYRNAPQNVQHYRNAPQNVQHYRNAPQNVQRYPCSAADLTRVVGGMDCKAHSQPWQVAILDMYKLYCGGVLVAKQWVVTAAHCTTPGITSIRLGKHSLFARESSEQLKRVLKSVPHPDYDPTTKNNDIMMLKLVTPVTVTDRVQPIPLATCPPQPGASCVTSGWGATSSPEVTYPDVLQCVTVTIFSTATCQQLYPGYITENMVCAGSLSGGRDSCQGDSGGPLVCNGTLQGIVSWGMEKCGQPRKPGVYTKICRFAQWIEDTMRENK</sequence>
<dbReference type="CDD" id="cd00190">
    <property type="entry name" value="Tryp_SPc"/>
    <property type="match status" value="2"/>
</dbReference>
<dbReference type="InterPro" id="IPR043504">
    <property type="entry name" value="Peptidase_S1_PA_chymotrypsin"/>
</dbReference>
<gene>
    <name evidence="9" type="primary">LOC106494191</name>
</gene>
<feature type="domain" description="Peptidase S1" evidence="7">
    <location>
        <begin position="311"/>
        <end position="534"/>
    </location>
</feature>
<dbReference type="Proteomes" id="UP001652627">
    <property type="component" value="Unplaced"/>
</dbReference>